<dbReference type="EMBL" id="JARIHO010000046">
    <property type="protein sequence ID" value="KAJ7323683.1"/>
    <property type="molecule type" value="Genomic_DNA"/>
</dbReference>
<dbReference type="AlphaFoldDB" id="A0AAD6ZIG4"/>
<gene>
    <name evidence="2" type="ORF">DFH08DRAFT_1029356</name>
</gene>
<evidence type="ECO:0000256" key="1">
    <source>
        <dbReference type="SAM" id="MobiDB-lite"/>
    </source>
</evidence>
<accession>A0AAD6ZIG4</accession>
<sequence>MGGSPPFPLLVFWHPFVPSPFVDLGLWLACNPERVPLSTLPLKLQKPPNGRAAQSDVHTLSLRQCDTSDACPVVAVAGGRSEKFLDLTTNDPKNHTSSADSLRLQPFSICDLFIHERGDGVWGLGGMREMVQHRAQTRTIQWPCTSDLPAALAMALDWMVQVVLVSIQSDIKMGSYDTLVWAFTLNKPKNNVVVITLGVTHISAIQWHGPVVQPEATEPSSYGQINQLNAGSIPQA</sequence>
<proteinExistence type="predicted"/>
<keyword evidence="3" id="KW-1185">Reference proteome</keyword>
<reference evidence="2" key="1">
    <citation type="submission" date="2023-03" db="EMBL/GenBank/DDBJ databases">
        <title>Massive genome expansion in bonnet fungi (Mycena s.s.) driven by repeated elements and novel gene families across ecological guilds.</title>
        <authorList>
            <consortium name="Lawrence Berkeley National Laboratory"/>
            <person name="Harder C.B."/>
            <person name="Miyauchi S."/>
            <person name="Viragh M."/>
            <person name="Kuo A."/>
            <person name="Thoen E."/>
            <person name="Andreopoulos B."/>
            <person name="Lu D."/>
            <person name="Skrede I."/>
            <person name="Drula E."/>
            <person name="Henrissat B."/>
            <person name="Morin E."/>
            <person name="Kohler A."/>
            <person name="Barry K."/>
            <person name="LaButti K."/>
            <person name="Morin E."/>
            <person name="Salamov A."/>
            <person name="Lipzen A."/>
            <person name="Mereny Z."/>
            <person name="Hegedus B."/>
            <person name="Baldrian P."/>
            <person name="Stursova M."/>
            <person name="Weitz H."/>
            <person name="Taylor A."/>
            <person name="Grigoriev I.V."/>
            <person name="Nagy L.G."/>
            <person name="Martin F."/>
            <person name="Kauserud H."/>
        </authorList>
    </citation>
    <scope>NUCLEOTIDE SEQUENCE</scope>
    <source>
        <strain evidence="2">CBHHK002</strain>
    </source>
</reference>
<protein>
    <submittedName>
        <fullName evidence="2">Uncharacterized protein</fullName>
    </submittedName>
</protein>
<feature type="compositionally biased region" description="Polar residues" evidence="1">
    <location>
        <begin position="218"/>
        <end position="236"/>
    </location>
</feature>
<feature type="region of interest" description="Disordered" evidence="1">
    <location>
        <begin position="216"/>
        <end position="236"/>
    </location>
</feature>
<evidence type="ECO:0000313" key="3">
    <source>
        <dbReference type="Proteomes" id="UP001218218"/>
    </source>
</evidence>
<evidence type="ECO:0000313" key="2">
    <source>
        <dbReference type="EMBL" id="KAJ7323683.1"/>
    </source>
</evidence>
<organism evidence="2 3">
    <name type="scientific">Mycena albidolilacea</name>
    <dbReference type="NCBI Taxonomy" id="1033008"/>
    <lineage>
        <taxon>Eukaryota</taxon>
        <taxon>Fungi</taxon>
        <taxon>Dikarya</taxon>
        <taxon>Basidiomycota</taxon>
        <taxon>Agaricomycotina</taxon>
        <taxon>Agaricomycetes</taxon>
        <taxon>Agaricomycetidae</taxon>
        <taxon>Agaricales</taxon>
        <taxon>Marasmiineae</taxon>
        <taxon>Mycenaceae</taxon>
        <taxon>Mycena</taxon>
    </lineage>
</organism>
<dbReference type="Proteomes" id="UP001218218">
    <property type="component" value="Unassembled WGS sequence"/>
</dbReference>
<comment type="caution">
    <text evidence="2">The sequence shown here is derived from an EMBL/GenBank/DDBJ whole genome shotgun (WGS) entry which is preliminary data.</text>
</comment>
<name>A0AAD6ZIG4_9AGAR</name>